<dbReference type="EMBL" id="JADYXP020000009">
    <property type="protein sequence ID" value="KAL0116809.1"/>
    <property type="molecule type" value="Genomic_DNA"/>
</dbReference>
<feature type="region of interest" description="Disordered" evidence="1">
    <location>
        <begin position="500"/>
        <end position="529"/>
    </location>
</feature>
<feature type="compositionally biased region" description="Basic and acidic residues" evidence="1">
    <location>
        <begin position="500"/>
        <end position="515"/>
    </location>
</feature>
<feature type="compositionally biased region" description="Basic and acidic residues" evidence="1">
    <location>
        <begin position="290"/>
        <end position="313"/>
    </location>
</feature>
<feature type="compositionally biased region" description="Polar residues" evidence="1">
    <location>
        <begin position="411"/>
        <end position="423"/>
    </location>
</feature>
<dbReference type="Pfam" id="PF00169">
    <property type="entry name" value="PH"/>
    <property type="match status" value="1"/>
</dbReference>
<dbReference type="SUPFAM" id="SSF50729">
    <property type="entry name" value="PH domain-like"/>
    <property type="match status" value="1"/>
</dbReference>
<sequence length="777" mass="89208">MEIDMNVNDILREVITFLECLRDAQLPVMLENLREKLLARSKNALKTITTMARASSSSEPYLDMQSGPKSLLLRNEGDLEEYVGMEESNSCTNTQDYYYETFDNKNQAMSVRREEDNEQDEAQVLISIYKNLSAVQVRSKCHKCGPLHRKEGKKLFLSESRACWIALVGSHLLIYRSERQNQPHTIYPIHGYMARPAPNVVPRNRRKSESAFEIYSPGNETLQFIARTPEDMEQWVTKICEVERNRNESVENKDREKKKYAVESTSINRCKNNDETTFVNDKSTVAKDELAKRNNKDQVRRKNLREKNGKEKAPPLPARIPRKLPSLPPTNSSLTMSSSKVTIEAENKNCNDEDEDDDDDIYHRIEDLRNKTRYENLVLLKKRQADDEERDERQKETYDDVLTSKEKSRSDSQAQEAKSYDTKSLQETYDDIVGFSRLETASVELKQSRNNETSVADHEKKEGTYDDVQNLIPNRKIIKSPVKNQIEASNKLQKKSFLDRVLSRGESPVKPDKKERHCNKNKVSSSSLDVEEMPTYDDVSDLTANQESLAVGGEELPEYNCPPPPRPIYEKRLPAESESNLNETQEFYDNILNAYPEHDKTDQKISPQSHKKSAKETVCEIIQKAESKANGSSTEEEVEHYQSPKSDLCVCDPMQMNQNDYDDITLWTNFMTRRRDFSFFEKNDDSKSGSSDKKYWSRFAVNKKTRFTTDFSCAAETNKRGGNEASDEIDSFENNGPVKKNTFQKLISRMENSLSKVSIRSSSSLSTGKPSISNSSL</sequence>
<accession>A0AAW2FNZ5</accession>
<organism evidence="3 4">
    <name type="scientific">Cardiocondyla obscurior</name>
    <dbReference type="NCBI Taxonomy" id="286306"/>
    <lineage>
        <taxon>Eukaryota</taxon>
        <taxon>Metazoa</taxon>
        <taxon>Ecdysozoa</taxon>
        <taxon>Arthropoda</taxon>
        <taxon>Hexapoda</taxon>
        <taxon>Insecta</taxon>
        <taxon>Pterygota</taxon>
        <taxon>Neoptera</taxon>
        <taxon>Endopterygota</taxon>
        <taxon>Hymenoptera</taxon>
        <taxon>Apocrita</taxon>
        <taxon>Aculeata</taxon>
        <taxon>Formicoidea</taxon>
        <taxon>Formicidae</taxon>
        <taxon>Myrmicinae</taxon>
        <taxon>Cardiocondyla</taxon>
    </lineage>
</organism>
<comment type="caution">
    <text evidence="3">The sequence shown here is derived from an EMBL/GenBank/DDBJ whole genome shotgun (WGS) entry which is preliminary data.</text>
</comment>
<gene>
    <name evidence="3" type="ORF">PUN28_010021</name>
</gene>
<evidence type="ECO:0000313" key="3">
    <source>
        <dbReference type="EMBL" id="KAL0116809.1"/>
    </source>
</evidence>
<proteinExistence type="predicted"/>
<evidence type="ECO:0000313" key="4">
    <source>
        <dbReference type="Proteomes" id="UP001430953"/>
    </source>
</evidence>
<feature type="region of interest" description="Disordered" evidence="1">
    <location>
        <begin position="290"/>
        <end position="358"/>
    </location>
</feature>
<feature type="domain" description="PH" evidence="2">
    <location>
        <begin position="140"/>
        <end position="244"/>
    </location>
</feature>
<keyword evidence="4" id="KW-1185">Reference proteome</keyword>
<feature type="compositionally biased region" description="Basic and acidic residues" evidence="1">
    <location>
        <begin position="391"/>
        <end position="410"/>
    </location>
</feature>
<dbReference type="Proteomes" id="UP001430953">
    <property type="component" value="Unassembled WGS sequence"/>
</dbReference>
<protein>
    <recommendedName>
        <fullName evidence="2">PH domain-containing protein</fullName>
    </recommendedName>
</protein>
<dbReference type="Gene3D" id="2.30.29.30">
    <property type="entry name" value="Pleckstrin-homology domain (PH domain)/Phosphotyrosine-binding domain (PTB)"/>
    <property type="match status" value="1"/>
</dbReference>
<feature type="compositionally biased region" description="Polar residues" evidence="1">
    <location>
        <begin position="767"/>
        <end position="777"/>
    </location>
</feature>
<name>A0AAW2FNZ5_9HYME</name>
<feature type="region of interest" description="Disordered" evidence="1">
    <location>
        <begin position="717"/>
        <end position="738"/>
    </location>
</feature>
<dbReference type="SMART" id="SM00233">
    <property type="entry name" value="PH"/>
    <property type="match status" value="1"/>
</dbReference>
<dbReference type="InterPro" id="IPR001849">
    <property type="entry name" value="PH_domain"/>
</dbReference>
<feature type="compositionally biased region" description="Polar residues" evidence="1">
    <location>
        <begin position="329"/>
        <end position="341"/>
    </location>
</feature>
<reference evidence="3 4" key="1">
    <citation type="submission" date="2023-03" db="EMBL/GenBank/DDBJ databases">
        <title>High recombination rates correlate with genetic variation in Cardiocondyla obscurior ants.</title>
        <authorList>
            <person name="Errbii M."/>
        </authorList>
    </citation>
    <scope>NUCLEOTIDE SEQUENCE [LARGE SCALE GENOMIC DNA]</scope>
    <source>
        <strain evidence="3">Alpha-2009</strain>
        <tissue evidence="3">Whole body</tissue>
    </source>
</reference>
<evidence type="ECO:0000256" key="1">
    <source>
        <dbReference type="SAM" id="MobiDB-lite"/>
    </source>
</evidence>
<dbReference type="AlphaFoldDB" id="A0AAW2FNZ5"/>
<feature type="region of interest" description="Disordered" evidence="1">
    <location>
        <begin position="384"/>
        <end position="423"/>
    </location>
</feature>
<feature type="region of interest" description="Disordered" evidence="1">
    <location>
        <begin position="756"/>
        <end position="777"/>
    </location>
</feature>
<feature type="compositionally biased region" description="Low complexity" evidence="1">
    <location>
        <begin position="756"/>
        <end position="766"/>
    </location>
</feature>
<evidence type="ECO:0000259" key="2">
    <source>
        <dbReference type="PROSITE" id="PS50003"/>
    </source>
</evidence>
<dbReference type="InterPro" id="IPR011993">
    <property type="entry name" value="PH-like_dom_sf"/>
</dbReference>
<dbReference type="PROSITE" id="PS50003">
    <property type="entry name" value="PH_DOMAIN"/>
    <property type="match status" value="1"/>
</dbReference>